<proteinExistence type="predicted"/>
<reference evidence="3 4" key="1">
    <citation type="submission" date="2016-12" db="EMBL/GenBank/DDBJ databases">
        <authorList>
            <person name="Song W.-J."/>
            <person name="Kurnit D.M."/>
        </authorList>
    </citation>
    <scope>NUCLEOTIDE SEQUENCE [LARGE SCALE GENOMIC DNA]</scope>
    <source>
        <strain evidence="3 4">IMCC3135</strain>
    </source>
</reference>
<keyword evidence="4" id="KW-1185">Reference proteome</keyword>
<organism evidence="3 4">
    <name type="scientific">Granulosicoccus antarcticus IMCC3135</name>
    <dbReference type="NCBI Taxonomy" id="1192854"/>
    <lineage>
        <taxon>Bacteria</taxon>
        <taxon>Pseudomonadati</taxon>
        <taxon>Pseudomonadota</taxon>
        <taxon>Gammaproteobacteria</taxon>
        <taxon>Chromatiales</taxon>
        <taxon>Granulosicoccaceae</taxon>
        <taxon>Granulosicoccus</taxon>
    </lineage>
</organism>
<dbReference type="InterPro" id="IPR039447">
    <property type="entry name" value="UreH-like_TM_dom"/>
</dbReference>
<keyword evidence="1" id="KW-1133">Transmembrane helix</keyword>
<keyword evidence="1" id="KW-0812">Transmembrane</keyword>
<evidence type="ECO:0000313" key="3">
    <source>
        <dbReference type="EMBL" id="ASJ76024.1"/>
    </source>
</evidence>
<evidence type="ECO:0000313" key="4">
    <source>
        <dbReference type="Proteomes" id="UP000250079"/>
    </source>
</evidence>
<feature type="transmembrane region" description="Helical" evidence="1">
    <location>
        <begin position="186"/>
        <end position="210"/>
    </location>
</feature>
<feature type="transmembrane region" description="Helical" evidence="1">
    <location>
        <begin position="145"/>
        <end position="166"/>
    </location>
</feature>
<dbReference type="Pfam" id="PF13386">
    <property type="entry name" value="DsbD_2"/>
    <property type="match status" value="1"/>
</dbReference>
<gene>
    <name evidence="3" type="ORF">IMCC3135_29875</name>
</gene>
<dbReference type="AlphaFoldDB" id="A0A2Z2P851"/>
<dbReference type="PANTHER" id="PTHR42208:SF1">
    <property type="entry name" value="HEAVY METAL TRANSPORTER"/>
    <property type="match status" value="1"/>
</dbReference>
<feature type="transmembrane region" description="Helical" evidence="1">
    <location>
        <begin position="76"/>
        <end position="96"/>
    </location>
</feature>
<accession>A0A2Z2P851</accession>
<feature type="transmembrane region" description="Helical" evidence="1">
    <location>
        <begin position="6"/>
        <end position="33"/>
    </location>
</feature>
<dbReference type="PANTHER" id="PTHR42208">
    <property type="entry name" value="HEAVY METAL TRANSPORTER-RELATED"/>
    <property type="match status" value="1"/>
</dbReference>
<sequence length="248" mass="26217">MTYPDISLLAVFLTGLLGGVHCAGMCGGIVSALGMMNQKPVSRALNIPVKVEGGKTPEGPVRSAFSAVAAYNLGRILTYSLLGALAGGVGSVAWLMQSMLPIQQTAFFLSNLLVVLMGLYVIGFKRIGAMAESWGKHLWQHIRPVATARLTGLGFVNSVLAGSLWGLVPCGMVYAALSAALVSGGWYQGALLMLAFGLGTLPNLMLLGLSGQWLGRISRNRWVRLLAGSLIILLGLRGFMHWSMMIAA</sequence>
<dbReference type="Proteomes" id="UP000250079">
    <property type="component" value="Chromosome"/>
</dbReference>
<dbReference type="OrthoDB" id="9798690at2"/>
<evidence type="ECO:0000256" key="1">
    <source>
        <dbReference type="SAM" id="Phobius"/>
    </source>
</evidence>
<evidence type="ECO:0000259" key="2">
    <source>
        <dbReference type="Pfam" id="PF13386"/>
    </source>
</evidence>
<dbReference type="RefSeq" id="WP_088920849.1">
    <property type="nucleotide sequence ID" value="NZ_CP018632.1"/>
</dbReference>
<name>A0A2Z2P851_9GAMM</name>
<dbReference type="KEGG" id="gai:IMCC3135_29875"/>
<feature type="domain" description="Urease accessory protein UreH-like transmembrane" evidence="2">
    <location>
        <begin position="11"/>
        <end position="236"/>
    </location>
</feature>
<dbReference type="EMBL" id="CP018632">
    <property type="protein sequence ID" value="ASJ76024.1"/>
    <property type="molecule type" value="Genomic_DNA"/>
</dbReference>
<feature type="transmembrane region" description="Helical" evidence="1">
    <location>
        <begin position="222"/>
        <end position="240"/>
    </location>
</feature>
<protein>
    <recommendedName>
        <fullName evidence="2">Urease accessory protein UreH-like transmembrane domain-containing protein</fullName>
    </recommendedName>
</protein>
<keyword evidence="1" id="KW-0472">Membrane</keyword>
<feature type="transmembrane region" description="Helical" evidence="1">
    <location>
        <begin position="102"/>
        <end position="124"/>
    </location>
</feature>